<protein>
    <submittedName>
        <fullName evidence="2">Uncharacterized protein</fullName>
    </submittedName>
</protein>
<feature type="transmembrane region" description="Helical" evidence="1">
    <location>
        <begin position="161"/>
        <end position="182"/>
    </location>
</feature>
<name>A0A812E2Q8_ACAPH</name>
<dbReference type="AlphaFoldDB" id="A0A812E2Q8"/>
<feature type="transmembrane region" description="Helical" evidence="1">
    <location>
        <begin position="213"/>
        <end position="235"/>
    </location>
</feature>
<reference evidence="2" key="1">
    <citation type="submission" date="2021-01" db="EMBL/GenBank/DDBJ databases">
        <authorList>
            <person name="Li R."/>
            <person name="Bekaert M."/>
        </authorList>
    </citation>
    <scope>NUCLEOTIDE SEQUENCE</scope>
    <source>
        <strain evidence="2">Farmed</strain>
    </source>
</reference>
<feature type="transmembrane region" description="Helical" evidence="1">
    <location>
        <begin position="56"/>
        <end position="78"/>
    </location>
</feature>
<keyword evidence="3" id="KW-1185">Reference proteome</keyword>
<evidence type="ECO:0000313" key="2">
    <source>
        <dbReference type="EMBL" id="CAE1313441.1"/>
    </source>
</evidence>
<evidence type="ECO:0000313" key="3">
    <source>
        <dbReference type="Proteomes" id="UP000597762"/>
    </source>
</evidence>
<evidence type="ECO:0000256" key="1">
    <source>
        <dbReference type="SAM" id="Phobius"/>
    </source>
</evidence>
<accession>A0A812E2Q8</accession>
<keyword evidence="1" id="KW-0472">Membrane</keyword>
<feature type="transmembrane region" description="Helical" evidence="1">
    <location>
        <begin position="470"/>
        <end position="490"/>
    </location>
</feature>
<feature type="transmembrane region" description="Helical" evidence="1">
    <location>
        <begin position="12"/>
        <end position="36"/>
    </location>
</feature>
<dbReference type="EMBL" id="CAHIKZ030004644">
    <property type="protein sequence ID" value="CAE1313441.1"/>
    <property type="molecule type" value="Genomic_DNA"/>
</dbReference>
<keyword evidence="1" id="KW-1133">Transmembrane helix</keyword>
<comment type="caution">
    <text evidence="2">The sequence shown here is derived from an EMBL/GenBank/DDBJ whole genome shotgun (WGS) entry which is preliminary data.</text>
</comment>
<feature type="transmembrane region" description="Helical" evidence="1">
    <location>
        <begin position="441"/>
        <end position="464"/>
    </location>
</feature>
<feature type="transmembrane region" description="Helical" evidence="1">
    <location>
        <begin position="118"/>
        <end position="140"/>
    </location>
</feature>
<dbReference type="Proteomes" id="UP000597762">
    <property type="component" value="Unassembled WGS sequence"/>
</dbReference>
<feature type="transmembrane region" description="Helical" evidence="1">
    <location>
        <begin position="85"/>
        <end position="106"/>
    </location>
</feature>
<sequence length="506" mass="56074">MSIALGDTVPHSYFLSFAEISFSAAHSTALIVPHSYFLSFVEINKSLLPIALRTLFLIHIFSFFLLSSHYFSFLLPIVPHSYFLLLLRLAAHSTCINCSSFIFFSFAETSFSAAHSTAHTHCVTLFLIHIFSFAEISFSAAHSTAHTVPHSYFSPFLRQHYTLFLIHIFSPLPEISLLPIALHETSFSAVGTGATRSSFIFSPFTAHTVPHSFFLLLLRQVSAAHSIMTLFLIHIFSFKEISFSPPLLRYFSPCSCAHSTAHTVLIHIFLQHHAHCSSFIFSPLLRQVFAAHSTATLFHSYFLLLLRQVSAAHSINAHCSHSYFLSFAEISFSAAHSKQVSAAHSTGAHCSSFIFFSFVETSFSAAHSTCWRDTVPHSYFLSFVEITLHTVPHSYFLSFAETSFSAAHSTAHTVPHSYFLSFAEISFSAAHGTVHAVPHSYFLILFVVSSYLAVGVPCIVHPPLKHISTAGIACLFLGIPASTLPLSSIYRASFSCQQHRVFIVGS</sequence>
<keyword evidence="1" id="KW-0812">Transmembrane</keyword>
<feature type="transmembrane region" description="Helical" evidence="1">
    <location>
        <begin position="289"/>
        <end position="306"/>
    </location>
</feature>
<organism evidence="2 3">
    <name type="scientific">Acanthosepion pharaonis</name>
    <name type="common">Pharaoh cuttlefish</name>
    <name type="synonym">Sepia pharaonis</name>
    <dbReference type="NCBI Taxonomy" id="158019"/>
    <lineage>
        <taxon>Eukaryota</taxon>
        <taxon>Metazoa</taxon>
        <taxon>Spiralia</taxon>
        <taxon>Lophotrochozoa</taxon>
        <taxon>Mollusca</taxon>
        <taxon>Cephalopoda</taxon>
        <taxon>Coleoidea</taxon>
        <taxon>Decapodiformes</taxon>
        <taxon>Sepiida</taxon>
        <taxon>Sepiina</taxon>
        <taxon>Sepiidae</taxon>
        <taxon>Acanthosepion</taxon>
    </lineage>
</organism>
<proteinExistence type="predicted"/>
<gene>
    <name evidence="2" type="ORF">SPHA_64602</name>
</gene>
<feature type="transmembrane region" description="Helical" evidence="1">
    <location>
        <begin position="247"/>
        <end position="269"/>
    </location>
</feature>